<organism evidence="1 2">
    <name type="scientific">Triparma retinervis</name>
    <dbReference type="NCBI Taxonomy" id="2557542"/>
    <lineage>
        <taxon>Eukaryota</taxon>
        <taxon>Sar</taxon>
        <taxon>Stramenopiles</taxon>
        <taxon>Ochrophyta</taxon>
        <taxon>Bolidophyceae</taxon>
        <taxon>Parmales</taxon>
        <taxon>Triparmaceae</taxon>
        <taxon>Triparma</taxon>
    </lineage>
</organism>
<comment type="caution">
    <text evidence="1">The sequence shown here is derived from an EMBL/GenBank/DDBJ whole genome shotgun (WGS) entry which is preliminary data.</text>
</comment>
<protein>
    <submittedName>
        <fullName evidence="1">Uncharacterized protein</fullName>
    </submittedName>
</protein>
<gene>
    <name evidence="1" type="ORF">TrRE_jg9968</name>
</gene>
<proteinExistence type="predicted"/>
<evidence type="ECO:0000313" key="2">
    <source>
        <dbReference type="Proteomes" id="UP001165082"/>
    </source>
</evidence>
<dbReference type="AlphaFoldDB" id="A0A9W6Z2S4"/>
<dbReference type="Proteomes" id="UP001165082">
    <property type="component" value="Unassembled WGS sequence"/>
</dbReference>
<dbReference type="OrthoDB" id="184039at2759"/>
<sequence>MATLDLNCQTTCTSADCISHISSPLPVRQPLINGQPTVFLVHYHCYNMGDSFDPRLHPDCGAYSNKQSAMAVCRRIDVHGGVHGPEGNGELMCTEVALVGW</sequence>
<dbReference type="EMBL" id="BRXZ01004257">
    <property type="protein sequence ID" value="GMH46229.1"/>
    <property type="molecule type" value="Genomic_DNA"/>
</dbReference>
<evidence type="ECO:0000313" key="1">
    <source>
        <dbReference type="EMBL" id="GMH46229.1"/>
    </source>
</evidence>
<keyword evidence="2" id="KW-1185">Reference proteome</keyword>
<reference evidence="1" key="1">
    <citation type="submission" date="2022-07" db="EMBL/GenBank/DDBJ databases">
        <title>Genome analysis of Parmales, a sister group of diatoms, reveals the evolutionary specialization of diatoms from phago-mixotrophs to photoautotrophs.</title>
        <authorList>
            <person name="Ban H."/>
            <person name="Sato S."/>
            <person name="Yoshikawa S."/>
            <person name="Kazumasa Y."/>
            <person name="Nakamura Y."/>
            <person name="Ichinomiya M."/>
            <person name="Saitoh K."/>
            <person name="Sato N."/>
            <person name="Blanc-Mathieu R."/>
            <person name="Endo H."/>
            <person name="Kuwata A."/>
            <person name="Ogata H."/>
        </authorList>
    </citation>
    <scope>NUCLEOTIDE SEQUENCE</scope>
</reference>
<accession>A0A9W6Z2S4</accession>
<name>A0A9W6Z2S4_9STRA</name>